<evidence type="ECO:0000313" key="3">
    <source>
        <dbReference type="EMBL" id="SFD10518.1"/>
    </source>
</evidence>
<dbReference type="InterPro" id="IPR046668">
    <property type="entry name" value="DUF6538"/>
</dbReference>
<proteinExistence type="predicted"/>
<evidence type="ECO:0000313" key="2">
    <source>
        <dbReference type="EMBL" id="KKC33871.1"/>
    </source>
</evidence>
<sequence>MGTPQFHRNGVYYARLAVPADLWNARGKKEITKCLGTRDPKVAVSLFKIRVAELEEEWAGLRAAAFSLAEAPSSDLPVRALTHMEAHALAGELYRKTMAAQVQAPGAPDAWLIKLRVFRARSPPMPRPYVRPSPSILQARKPEAKLVVIYKLRVRFTTLP</sequence>
<dbReference type="AlphaFoldDB" id="A0A0F5PZP1"/>
<feature type="domain" description="DUF6538" evidence="1">
    <location>
        <begin position="7"/>
        <end position="62"/>
    </location>
</feature>
<evidence type="ECO:0000313" key="4">
    <source>
        <dbReference type="Proteomes" id="UP000033519"/>
    </source>
</evidence>
<reference evidence="2 4" key="1">
    <citation type="submission" date="2015-03" db="EMBL/GenBank/DDBJ databases">
        <authorList>
            <person name="Lepp D."/>
            <person name="Hassan Y.I."/>
            <person name="Li X.-Z."/>
            <person name="Zhou T."/>
        </authorList>
    </citation>
    <scope>NUCLEOTIDE SEQUENCE [LARGE SCALE GENOMIC DNA]</scope>
    <source>
        <strain evidence="2 4">Cr7-05</strain>
    </source>
</reference>
<dbReference type="PATRIC" id="fig|728005.3.peg.3624"/>
<accession>A0A0F5PZP1</accession>
<protein>
    <recommendedName>
        <fullName evidence="1">DUF6538 domain-containing protein</fullName>
    </recommendedName>
</protein>
<dbReference type="EMBL" id="FOMB01000021">
    <property type="protein sequence ID" value="SFD10518.1"/>
    <property type="molecule type" value="Genomic_DNA"/>
</dbReference>
<name>A0A0F5PZP1_9HYPH</name>
<evidence type="ECO:0000259" key="1">
    <source>
        <dbReference type="Pfam" id="PF20172"/>
    </source>
</evidence>
<reference evidence="3 5" key="2">
    <citation type="submission" date="2016-10" db="EMBL/GenBank/DDBJ databases">
        <authorList>
            <person name="de Groot N.N."/>
        </authorList>
    </citation>
    <scope>NUCLEOTIDE SEQUENCE [LARGE SCALE GENOMIC DNA]</scope>
    <source>
        <strain evidence="3 5">CGMCC 1.10210</strain>
    </source>
</reference>
<dbReference type="RefSeq" id="WP_046170088.1">
    <property type="nucleotide sequence ID" value="NZ_FOMB01000021.1"/>
</dbReference>
<dbReference type="Proteomes" id="UP000033519">
    <property type="component" value="Unassembled WGS sequence"/>
</dbReference>
<keyword evidence="4" id="KW-1185">Reference proteome</keyword>
<dbReference type="OrthoDB" id="9784724at2"/>
<dbReference type="Proteomes" id="UP000182258">
    <property type="component" value="Unassembled WGS sequence"/>
</dbReference>
<dbReference type="Pfam" id="PF20172">
    <property type="entry name" value="DUF6538"/>
    <property type="match status" value="1"/>
</dbReference>
<organism evidence="3 5">
    <name type="scientific">Devosia psychrophila</name>
    <dbReference type="NCBI Taxonomy" id="728005"/>
    <lineage>
        <taxon>Bacteria</taxon>
        <taxon>Pseudomonadati</taxon>
        <taxon>Pseudomonadota</taxon>
        <taxon>Alphaproteobacteria</taxon>
        <taxon>Hyphomicrobiales</taxon>
        <taxon>Devosiaceae</taxon>
        <taxon>Devosia</taxon>
    </lineage>
</organism>
<evidence type="ECO:0000313" key="5">
    <source>
        <dbReference type="Proteomes" id="UP000182258"/>
    </source>
</evidence>
<gene>
    <name evidence="3" type="ORF">SAMN04488059_12138</name>
    <name evidence="2" type="ORF">WH91_05975</name>
</gene>
<dbReference type="EMBL" id="LAPV01000074">
    <property type="protein sequence ID" value="KKC33871.1"/>
    <property type="molecule type" value="Genomic_DNA"/>
</dbReference>